<dbReference type="PROSITE" id="PS51543">
    <property type="entry name" value="FYRC"/>
    <property type="match status" value="1"/>
</dbReference>
<proteinExistence type="predicted"/>
<dbReference type="GO" id="GO:0051726">
    <property type="term" value="P:regulation of cell cycle"/>
    <property type="evidence" value="ECO:0007669"/>
    <property type="project" value="TreeGrafter"/>
</dbReference>
<comment type="caution">
    <text evidence="5">The sequence shown here is derived from an EMBL/GenBank/DDBJ whole genome shotgun (WGS) entry which is preliminary data.</text>
</comment>
<evidence type="ECO:0000256" key="2">
    <source>
        <dbReference type="ARBA" id="ARBA00023242"/>
    </source>
</evidence>
<feature type="compositionally biased region" description="Polar residues" evidence="3">
    <location>
        <begin position="172"/>
        <end position="183"/>
    </location>
</feature>
<reference evidence="5" key="1">
    <citation type="submission" date="2019-11" db="EMBL/GenBank/DDBJ databases">
        <authorList>
            <person name="Liu Y."/>
            <person name="Hou J."/>
            <person name="Li T.-Q."/>
            <person name="Guan C.-H."/>
            <person name="Wu X."/>
            <person name="Wu H.-Z."/>
            <person name="Ling F."/>
            <person name="Zhang R."/>
            <person name="Shi X.-G."/>
            <person name="Ren J.-P."/>
            <person name="Chen E.-F."/>
            <person name="Sun J.-M."/>
        </authorList>
    </citation>
    <scope>NUCLEOTIDE SEQUENCE</scope>
    <source>
        <strain evidence="5">Adult_tree_wgs_1</strain>
        <tissue evidence="5">Leaves</tissue>
    </source>
</reference>
<evidence type="ECO:0000256" key="4">
    <source>
        <dbReference type="SAM" id="Phobius"/>
    </source>
</evidence>
<sequence>MAKPDEEKSDGLEIISIGKLYSGPWDKKYWSSSRGKDRYPYPVGYKAVRTHNGMTCKMEIHEGLKGPLFSVCYYSQLLCIWQIVSDGLPCSGQTPDIAWESFQKKGCPRLKLWHGKRYSCNIDGIEFFGFKNPFVQRLLRELVANVDGTAEQSFLPSSCSNGDLGTKHHSQSTESCTSPNDQLHSAKPQIKGKRSRRGKPTTFNSTCEASFKKLRPKDQNRQMHNNDATTNSRQGFQNYLNGRTSIIYSDSNQERDGGSDLEAMEASASLETAVQRENDLVNDSLPSESSQYFGHLGKELPPHKENNHVSSENCITTGIAGNLSPLDQHLDRSKDAEIQMLCSSMPSKDKDGEVPIPKDTQNVSDMDLCAPDSLDPLQDTTSDPQPNRLKESPCNARSELTSEKLVVSESPAPELHPLEEVGTLTASSEKSDFDSVDQDIANSMMTFLLPRALPLLKTFSRKKKKIKNGSKNSPCGEQNQKKANRTDYHADLPLPAEAHTQSSLLDQKEKQKMQILNAEPGLVLPSFELYPPVVHDSVKNGKSGSDAAEAGVAALGESIPRSDDSGLPVNVDTSAHSLIGHAGGSDSNDIFTFNKAPMSSIGRSKNGDNLIPESTLGCMLSSEHVILASNKDICSHSDEKIKSNPEINHVPTTIGTVNDNSTSVARSVQVSHGEIIVKEGEADTSNASFTHIQNEASTRKHNGPLTESIIFRNVNDSYGPNMYTATNLLLASDIQPASPFNSNPHTSYSSGVDAINDGQTNSLHVQKFTNNCNGRLHNVAAVLQSQSFMGPSNFATNLEVINQTSSCNEKSLAKADKELQWRQNIVDMTNPVSRFHKQGRDICVNNSEVADDSRLKLPMDMGDKDKMEKIIDSVGCYVHPLPVSLVLLSMKEREIYICVLCGVSADKRTLFMYRLSLEQQSLGCPSFIGHTQILLPTSKDAFGREITLERSGLQFTPDGQCLVLLKSMKAPHCRWIFSYVVCNVMFSLFCPEIINHGALIFDPSVREGKLQCPCSGCRSECFENYAVKVVQVKHGYISVVATLKTVDNVHCLLVCEPNYVVGVEESGKLHLWIMNSTWSAQIEECDLSTSDCIFPCIVELKRVPHCAALVVGHNGFGEFGLWYGMLLLLLQFLLICCITFSYICTCSFLHAQIYPDISMRTFVARFSSPSTSVCQFLPIALFRWQSKAHGHINDLAAARKALFLEQCENHMSTPIDGEDVAVWLFISTVCKTDVQQDFQSTDCKTNPVGFWRLALLVKNRVILGSALDSRAAAIGASAGHGIIGTGDGLVYMWELSTGSKLKDLQCFKGIGVSCIATSNSKSGPLAVAGGDQLRVYLHSQGGLL</sequence>
<dbReference type="Proteomes" id="UP000626092">
    <property type="component" value="Unassembled WGS sequence"/>
</dbReference>
<dbReference type="Gene3D" id="3.30.160.360">
    <property type="match status" value="1"/>
</dbReference>
<dbReference type="OrthoDB" id="1928087at2759"/>
<name>A0A834GKJ5_RHOSS</name>
<evidence type="ECO:0000256" key="1">
    <source>
        <dbReference type="ARBA" id="ARBA00004123"/>
    </source>
</evidence>
<dbReference type="PANTHER" id="PTHR22715:SF1">
    <property type="entry name" value="DNA BINDING PROTEIN"/>
    <property type="match status" value="1"/>
</dbReference>
<protein>
    <recommendedName>
        <fullName evidence="7">FY</fullName>
    </recommendedName>
</protein>
<evidence type="ECO:0000256" key="3">
    <source>
        <dbReference type="SAM" id="MobiDB-lite"/>
    </source>
</evidence>
<dbReference type="InterPro" id="IPR003889">
    <property type="entry name" value="FYrich_C"/>
</dbReference>
<keyword evidence="4" id="KW-0472">Membrane</keyword>
<feature type="transmembrane region" description="Helical" evidence="4">
    <location>
        <begin position="1121"/>
        <end position="1143"/>
    </location>
</feature>
<feature type="compositionally biased region" description="Polar residues" evidence="3">
    <location>
        <begin position="222"/>
        <end position="236"/>
    </location>
</feature>
<dbReference type="EMBL" id="WJXA01000009">
    <property type="protein sequence ID" value="KAF7133244.1"/>
    <property type="molecule type" value="Genomic_DNA"/>
</dbReference>
<accession>A0A834GKJ5</accession>
<gene>
    <name evidence="5" type="ORF">RHSIM_Rhsim09G0125700</name>
</gene>
<keyword evidence="6" id="KW-1185">Reference proteome</keyword>
<feature type="compositionally biased region" description="Basic residues" evidence="3">
    <location>
        <begin position="190"/>
        <end position="199"/>
    </location>
</feature>
<feature type="region of interest" description="Disordered" evidence="3">
    <location>
        <begin position="162"/>
        <end position="236"/>
    </location>
</feature>
<evidence type="ECO:0008006" key="7">
    <source>
        <dbReference type="Google" id="ProtNLM"/>
    </source>
</evidence>
<dbReference type="InterPro" id="IPR003888">
    <property type="entry name" value="FYrich_N"/>
</dbReference>
<keyword evidence="4" id="KW-0812">Transmembrane</keyword>
<dbReference type="PROSITE" id="PS51542">
    <property type="entry name" value="FYRN"/>
    <property type="match status" value="1"/>
</dbReference>
<keyword evidence="4" id="KW-1133">Transmembrane helix</keyword>
<dbReference type="PANTHER" id="PTHR22715">
    <property type="entry name" value="TRANSFORMING GROWTH FACTOR BETA REGULATED GENE 1"/>
    <property type="match status" value="1"/>
</dbReference>
<feature type="region of interest" description="Disordered" evidence="3">
    <location>
        <begin position="344"/>
        <end position="430"/>
    </location>
</feature>
<comment type="subcellular location">
    <subcellularLocation>
        <location evidence="1">Nucleus</location>
    </subcellularLocation>
</comment>
<evidence type="ECO:0000313" key="5">
    <source>
        <dbReference type="EMBL" id="KAF7133244.1"/>
    </source>
</evidence>
<evidence type="ECO:0000313" key="6">
    <source>
        <dbReference type="Proteomes" id="UP000626092"/>
    </source>
</evidence>
<dbReference type="GO" id="GO:0140993">
    <property type="term" value="F:histone modifying activity"/>
    <property type="evidence" value="ECO:0007669"/>
    <property type="project" value="UniProtKB-ARBA"/>
</dbReference>
<keyword evidence="2" id="KW-0539">Nucleus</keyword>
<dbReference type="GO" id="GO:0048731">
    <property type="term" value="P:system development"/>
    <property type="evidence" value="ECO:0007669"/>
    <property type="project" value="UniProtKB-ARBA"/>
</dbReference>
<organism evidence="5 6">
    <name type="scientific">Rhododendron simsii</name>
    <name type="common">Sims's rhododendron</name>
    <dbReference type="NCBI Taxonomy" id="118357"/>
    <lineage>
        <taxon>Eukaryota</taxon>
        <taxon>Viridiplantae</taxon>
        <taxon>Streptophyta</taxon>
        <taxon>Embryophyta</taxon>
        <taxon>Tracheophyta</taxon>
        <taxon>Spermatophyta</taxon>
        <taxon>Magnoliopsida</taxon>
        <taxon>eudicotyledons</taxon>
        <taxon>Gunneridae</taxon>
        <taxon>Pentapetalae</taxon>
        <taxon>asterids</taxon>
        <taxon>Ericales</taxon>
        <taxon>Ericaceae</taxon>
        <taxon>Ericoideae</taxon>
        <taxon>Rhodoreae</taxon>
        <taxon>Rhododendron</taxon>
    </lineage>
</organism>
<dbReference type="SUPFAM" id="SSF50978">
    <property type="entry name" value="WD40 repeat-like"/>
    <property type="match status" value="1"/>
</dbReference>
<dbReference type="InterPro" id="IPR040092">
    <property type="entry name" value="TBRG1"/>
</dbReference>
<dbReference type="GO" id="GO:0005634">
    <property type="term" value="C:nucleus"/>
    <property type="evidence" value="ECO:0007669"/>
    <property type="project" value="UniProtKB-SubCell"/>
</dbReference>
<feature type="region of interest" description="Disordered" evidence="3">
    <location>
        <begin position="463"/>
        <end position="482"/>
    </location>
</feature>
<dbReference type="InterPro" id="IPR036322">
    <property type="entry name" value="WD40_repeat_dom_sf"/>
</dbReference>